<dbReference type="KEGG" id="pmaw:MACH26_06810"/>
<protein>
    <submittedName>
        <fullName evidence="1">Uncharacterized protein</fullName>
    </submittedName>
</protein>
<proteinExistence type="predicted"/>
<dbReference type="AlphaFoldDB" id="A0AA48I3C3"/>
<dbReference type="Proteomes" id="UP001333710">
    <property type="component" value="Chromosome"/>
</dbReference>
<reference evidence="1" key="1">
    <citation type="submission" date="2023-01" db="EMBL/GenBank/DDBJ databases">
        <title>Complete genome sequence of Planctobacterium marinum strain Dej080120_11.</title>
        <authorList>
            <person name="Ueki S."/>
            <person name="Maruyama F."/>
        </authorList>
    </citation>
    <scope>NUCLEOTIDE SEQUENCE</scope>
    <source>
        <strain evidence="1">Dej080120_11</strain>
    </source>
</reference>
<sequence>MKCEATIIGIVNHIVFDWMPEAIANANNAIKPNNVKTLNFFGERKTLLGSRI</sequence>
<keyword evidence="2" id="KW-1185">Reference proteome</keyword>
<dbReference type="EMBL" id="AP027272">
    <property type="protein sequence ID" value="BDX05160.1"/>
    <property type="molecule type" value="Genomic_DNA"/>
</dbReference>
<organism evidence="1 2">
    <name type="scientific">Planctobacterium marinum</name>
    <dbReference type="NCBI Taxonomy" id="1631968"/>
    <lineage>
        <taxon>Bacteria</taxon>
        <taxon>Pseudomonadati</taxon>
        <taxon>Pseudomonadota</taxon>
        <taxon>Gammaproteobacteria</taxon>
        <taxon>Alteromonadales</taxon>
        <taxon>Alteromonadaceae</taxon>
        <taxon>Planctobacterium</taxon>
    </lineage>
</organism>
<accession>A0AA48I3C3</accession>
<name>A0AA48I3C3_9ALTE</name>
<gene>
    <name evidence="1" type="ORF">MACH26_06810</name>
</gene>
<evidence type="ECO:0000313" key="2">
    <source>
        <dbReference type="Proteomes" id="UP001333710"/>
    </source>
</evidence>
<evidence type="ECO:0000313" key="1">
    <source>
        <dbReference type="EMBL" id="BDX05160.1"/>
    </source>
</evidence>